<organism evidence="1 2">
    <name type="scientific">Domibacillus antri</name>
    <dbReference type="NCBI Taxonomy" id="1714264"/>
    <lineage>
        <taxon>Bacteria</taxon>
        <taxon>Bacillati</taxon>
        <taxon>Bacillota</taxon>
        <taxon>Bacilli</taxon>
        <taxon>Bacillales</taxon>
        <taxon>Bacillaceae</taxon>
        <taxon>Domibacillus</taxon>
    </lineage>
</organism>
<evidence type="ECO:0000313" key="1">
    <source>
        <dbReference type="EMBL" id="OLN21663.1"/>
    </source>
</evidence>
<reference evidence="1 2" key="1">
    <citation type="submission" date="2016-12" db="EMBL/GenBank/DDBJ databases">
        <title>Domibacillus antri genome sequencing.</title>
        <authorList>
            <person name="Verma A."/>
            <person name="Krishnamurthi S."/>
        </authorList>
    </citation>
    <scope>NUCLEOTIDE SEQUENCE [LARGE SCALE GENOMIC DNA]</scope>
    <source>
        <strain evidence="1 2">XD80</strain>
    </source>
</reference>
<protein>
    <submittedName>
        <fullName evidence="1">Hydrolase</fullName>
    </submittedName>
</protein>
<dbReference type="EMBL" id="MSDU01000036">
    <property type="protein sequence ID" value="OLN21663.1"/>
    <property type="molecule type" value="Genomic_DNA"/>
</dbReference>
<dbReference type="GO" id="GO:0016787">
    <property type="term" value="F:hydrolase activity"/>
    <property type="evidence" value="ECO:0007669"/>
    <property type="project" value="UniProtKB-KW"/>
</dbReference>
<evidence type="ECO:0000313" key="2">
    <source>
        <dbReference type="Proteomes" id="UP000185568"/>
    </source>
</evidence>
<accession>A0A1Q8Q2U1</accession>
<comment type="caution">
    <text evidence="1">The sequence shown here is derived from an EMBL/GenBank/DDBJ whole genome shotgun (WGS) entry which is preliminary data.</text>
</comment>
<keyword evidence="1" id="KW-0378">Hydrolase</keyword>
<sequence length="104" mass="12353">MKLEKQPYYIQIANGEIQSKPDVSPWNFRIFANEKEIHDLREMFNAMNGADSGTFWRAHLPSIPYHLDADNDQYDRRMMAVYDKVYELGDDEARSHIKKMRNEV</sequence>
<proteinExistence type="predicted"/>
<dbReference type="STRING" id="1714264.BTO30_13670"/>
<dbReference type="AlphaFoldDB" id="A0A1Q8Q2U1"/>
<gene>
    <name evidence="1" type="ORF">BTO30_13670</name>
</gene>
<dbReference type="Proteomes" id="UP000185568">
    <property type="component" value="Unassembled WGS sequence"/>
</dbReference>
<keyword evidence="2" id="KW-1185">Reference proteome</keyword>
<name>A0A1Q8Q2U1_9BACI</name>